<keyword evidence="4" id="KW-1185">Reference proteome</keyword>
<dbReference type="PROSITE" id="PS50983">
    <property type="entry name" value="FE_B12_PBP"/>
    <property type="match status" value="1"/>
</dbReference>
<evidence type="ECO:0000313" key="3">
    <source>
        <dbReference type="EMBL" id="SHF30947.1"/>
    </source>
</evidence>
<dbReference type="OrthoDB" id="9787772at2"/>
<dbReference type="SUPFAM" id="SSF53807">
    <property type="entry name" value="Helical backbone' metal receptor"/>
    <property type="match status" value="1"/>
</dbReference>
<proteinExistence type="predicted"/>
<dbReference type="InterPro" id="IPR002491">
    <property type="entry name" value="ABC_transptr_periplasmic_BD"/>
</dbReference>
<reference evidence="3 4" key="1">
    <citation type="submission" date="2016-11" db="EMBL/GenBank/DDBJ databases">
        <authorList>
            <person name="Jaros S."/>
            <person name="Januszkiewicz K."/>
            <person name="Wedrychowicz H."/>
        </authorList>
    </citation>
    <scope>NUCLEOTIDE SEQUENCE [LARGE SCALE GENOMIC DNA]</scope>
    <source>
        <strain evidence="3 4">DSM 21986</strain>
    </source>
</reference>
<dbReference type="Pfam" id="PF01497">
    <property type="entry name" value="Peripla_BP_2"/>
    <property type="match status" value="1"/>
</dbReference>
<dbReference type="InterPro" id="IPR051030">
    <property type="entry name" value="Vitamin_B12-ABC_binding"/>
</dbReference>
<evidence type="ECO:0000313" key="4">
    <source>
        <dbReference type="Proteomes" id="UP000184041"/>
    </source>
</evidence>
<dbReference type="EMBL" id="FQUS01000007">
    <property type="protein sequence ID" value="SHF30947.1"/>
    <property type="molecule type" value="Genomic_DNA"/>
</dbReference>
<feature type="coiled-coil region" evidence="1">
    <location>
        <begin position="130"/>
        <end position="161"/>
    </location>
</feature>
<keyword evidence="1" id="KW-0175">Coiled coil</keyword>
<dbReference type="PANTHER" id="PTHR42860:SF1">
    <property type="entry name" value="VITAMIN B12-BINDING PROTEIN"/>
    <property type="match status" value="1"/>
</dbReference>
<dbReference type="Gene3D" id="3.40.50.1980">
    <property type="entry name" value="Nitrogenase molybdenum iron protein domain"/>
    <property type="match status" value="2"/>
</dbReference>
<dbReference type="Proteomes" id="UP000184041">
    <property type="component" value="Unassembled WGS sequence"/>
</dbReference>
<dbReference type="STRING" id="1194090.SAMN05443144_107106"/>
<protein>
    <submittedName>
        <fullName evidence="3">Iron complex transport system substrate-binding protein</fullName>
    </submittedName>
</protein>
<feature type="domain" description="Fe/B12 periplasmic-binding" evidence="2">
    <location>
        <begin position="2"/>
        <end position="289"/>
    </location>
</feature>
<name>A0A1M5ALF3_9BACT</name>
<dbReference type="RefSeq" id="WP_073062096.1">
    <property type="nucleotide sequence ID" value="NZ_FQUS01000007.1"/>
</dbReference>
<evidence type="ECO:0000259" key="2">
    <source>
        <dbReference type="PROSITE" id="PS50983"/>
    </source>
</evidence>
<dbReference type="PANTHER" id="PTHR42860">
    <property type="entry name" value="VITAMIN B12-BINDING PROTEIN"/>
    <property type="match status" value="1"/>
</dbReference>
<evidence type="ECO:0000256" key="1">
    <source>
        <dbReference type="SAM" id="Coils"/>
    </source>
</evidence>
<dbReference type="AlphaFoldDB" id="A0A1M5ALF3"/>
<gene>
    <name evidence="3" type="ORF">SAMN05443144_107106</name>
</gene>
<accession>A0A1M5ALF3</accession>
<organism evidence="3 4">
    <name type="scientific">Fodinibius roseus</name>
    <dbReference type="NCBI Taxonomy" id="1194090"/>
    <lineage>
        <taxon>Bacteria</taxon>
        <taxon>Pseudomonadati</taxon>
        <taxon>Balneolota</taxon>
        <taxon>Balneolia</taxon>
        <taxon>Balneolales</taxon>
        <taxon>Balneolaceae</taxon>
        <taxon>Fodinibius</taxon>
    </lineage>
</organism>
<sequence>MRIVSLLPSLTEIVSALDRKEHLVGRSHDCNFPPGITALPSCTEPKFQADGTSYEMDQRVKAILQEGLSVYRVDAEQLAKLKPDIILTQDHCEVCAASLSDVQEAVQSTLAEEVTIISVSPTDLSSAVDAVRIVARAIEAEKEAEELTAQMKEDLREIQRQTRPLRRPDVLCLEWLNPLMAAGNWVPELVQLAGGTPLAATAGAYSPKLEWEKVRRLNPGIITIAPCGYEISKTLAELDTVTNRPGWMELKAVQNHQVFIMDGDQYVNRPGPRLVDTTRILAEIIHPSRFRTSSGRYPDWINLRDYQFKQNIC</sequence>